<keyword evidence="1" id="KW-0812">Transmembrane</keyword>
<keyword evidence="1" id="KW-1133">Transmembrane helix</keyword>
<dbReference type="EMBL" id="AYOZ01000001">
    <property type="protein sequence ID" value="ETI62255.1"/>
    <property type="molecule type" value="Genomic_DNA"/>
</dbReference>
<dbReference type="STRING" id="1208321.D104_00425"/>
<evidence type="ECO:0000256" key="2">
    <source>
        <dbReference type="SAM" id="SignalP"/>
    </source>
</evidence>
<gene>
    <name evidence="3" type="ORF">D104_00425</name>
</gene>
<protein>
    <submittedName>
        <fullName evidence="3">Uncharacterized protein</fullName>
    </submittedName>
</protein>
<name>W1RZM8_9GAMM</name>
<dbReference type="RefSeq" id="WP_024022308.1">
    <property type="nucleotide sequence ID" value="NZ_AYOZ01000001.1"/>
</dbReference>
<evidence type="ECO:0000313" key="3">
    <source>
        <dbReference type="EMBL" id="ETI62255.1"/>
    </source>
</evidence>
<feature type="chain" id="PRO_5004809706" evidence="2">
    <location>
        <begin position="23"/>
        <end position="73"/>
    </location>
</feature>
<keyword evidence="2" id="KW-0732">Signal</keyword>
<comment type="caution">
    <text evidence="3">The sequence shown here is derived from an EMBL/GenBank/DDBJ whole genome shotgun (WGS) entry which is preliminary data.</text>
</comment>
<evidence type="ECO:0000313" key="4">
    <source>
        <dbReference type="Proteomes" id="UP000018857"/>
    </source>
</evidence>
<proteinExistence type="predicted"/>
<accession>W1RZM8</accession>
<feature type="transmembrane region" description="Helical" evidence="1">
    <location>
        <begin position="38"/>
        <end position="54"/>
    </location>
</feature>
<evidence type="ECO:0000256" key="1">
    <source>
        <dbReference type="SAM" id="Phobius"/>
    </source>
</evidence>
<feature type="signal peptide" evidence="2">
    <location>
        <begin position="1"/>
        <end position="22"/>
    </location>
</feature>
<dbReference type="AlphaFoldDB" id="W1RZM8"/>
<dbReference type="OrthoDB" id="5918117at2"/>
<keyword evidence="4" id="KW-1185">Reference proteome</keyword>
<organism evidence="3 4">
    <name type="scientific">Marinomonas profundimaris</name>
    <dbReference type="NCBI Taxonomy" id="1208321"/>
    <lineage>
        <taxon>Bacteria</taxon>
        <taxon>Pseudomonadati</taxon>
        <taxon>Pseudomonadota</taxon>
        <taxon>Gammaproteobacteria</taxon>
        <taxon>Oceanospirillales</taxon>
        <taxon>Oceanospirillaceae</taxon>
        <taxon>Marinomonas</taxon>
    </lineage>
</organism>
<reference evidence="3 4" key="1">
    <citation type="journal article" date="2014" name="Genome Announc.">
        <title>Draft Genome Sequence of Marinomonas sp. Strain D104, a Polycyclic Aromatic Hydrocarbon-Degrading Bacterium from the Deep-Sea Sediment of the Arctic Ocean.</title>
        <authorList>
            <person name="Dong C."/>
            <person name="Bai X."/>
            <person name="Lai Q."/>
            <person name="Xie Y."/>
            <person name="Chen X."/>
            <person name="Shao Z."/>
        </authorList>
    </citation>
    <scope>NUCLEOTIDE SEQUENCE [LARGE SCALE GENOMIC DNA]</scope>
    <source>
        <strain evidence="3 4">D104</strain>
    </source>
</reference>
<dbReference type="Proteomes" id="UP000018857">
    <property type="component" value="Unassembled WGS sequence"/>
</dbReference>
<dbReference type="PATRIC" id="fig|1208321.3.peg.85"/>
<keyword evidence="1" id="KW-0472">Membrane</keyword>
<sequence length="73" mass="8311">MKSVFTTMLFSCFVVMSQIAQAHPGHDHSHWSSEPIHILTMSAIGGLIVSGLIYKQCIRRRKKFEQKDINHDA</sequence>